<dbReference type="InterPro" id="IPR050682">
    <property type="entry name" value="ModA/WtpA"/>
</dbReference>
<name>A0ABW5XNI7_9SPHI</name>
<accession>A0ABW5XNI7</accession>
<evidence type="ECO:0000256" key="3">
    <source>
        <dbReference type="ARBA" id="ARBA00022729"/>
    </source>
</evidence>
<dbReference type="SUPFAM" id="SSF53850">
    <property type="entry name" value="Periplasmic binding protein-like II"/>
    <property type="match status" value="1"/>
</dbReference>
<reference evidence="6" key="1">
    <citation type="journal article" date="2019" name="Int. J. Syst. Evol. Microbiol.">
        <title>The Global Catalogue of Microorganisms (GCM) 10K type strain sequencing project: providing services to taxonomists for standard genome sequencing and annotation.</title>
        <authorList>
            <consortium name="The Broad Institute Genomics Platform"/>
            <consortium name="The Broad Institute Genome Sequencing Center for Infectious Disease"/>
            <person name="Wu L."/>
            <person name="Ma J."/>
        </authorList>
    </citation>
    <scope>NUCLEOTIDE SEQUENCE [LARGE SCALE GENOMIC DNA]</scope>
    <source>
        <strain evidence="6">KCTC 52232</strain>
    </source>
</reference>
<comment type="caution">
    <text evidence="5">The sequence shown here is derived from an EMBL/GenBank/DDBJ whole genome shotgun (WGS) entry which is preliminary data.</text>
</comment>
<dbReference type="PANTHER" id="PTHR30632">
    <property type="entry name" value="MOLYBDATE-BINDING PERIPLASMIC PROTEIN"/>
    <property type="match status" value="1"/>
</dbReference>
<feature type="signal peptide" evidence="4">
    <location>
        <begin position="1"/>
        <end position="29"/>
    </location>
</feature>
<evidence type="ECO:0000313" key="5">
    <source>
        <dbReference type="EMBL" id="MFD2863488.1"/>
    </source>
</evidence>
<dbReference type="RefSeq" id="WP_377123060.1">
    <property type="nucleotide sequence ID" value="NZ_JBHUON010000002.1"/>
</dbReference>
<dbReference type="Proteomes" id="UP001597601">
    <property type="component" value="Unassembled WGS sequence"/>
</dbReference>
<proteinExistence type="inferred from homology"/>
<sequence length="258" mass="28263">MNHHPKFAGTLQRVCFLFAVAMLGSFASAAQVLRVAAAANLQAVITVLQKDFKQRSGVDIEPIVGSSGKLVAQIKNRAPFDVYLSADMAFPESLFKDGFSAKAPVVYALGNLIICSSKDIGFERWERVLLTPNVKKVALANPAVAPYGAAAEELLKTKGIREDIKSKVVYGESISQVNTYITTGVVDVGFTTQALICDPANKTKLYWKAIDPNTYTPIRQGMVILKKGAANPNAEKFYRYILSADAKRIFEQYGYRTK</sequence>
<dbReference type="InterPro" id="IPR005950">
    <property type="entry name" value="ModA"/>
</dbReference>
<dbReference type="NCBIfam" id="TIGR01256">
    <property type="entry name" value="modA"/>
    <property type="match status" value="1"/>
</dbReference>
<keyword evidence="2" id="KW-0479">Metal-binding</keyword>
<dbReference type="InterPro" id="IPR044084">
    <property type="entry name" value="AvModA-like_subst-bd"/>
</dbReference>
<dbReference type="PIRSF" id="PIRSF004846">
    <property type="entry name" value="ModA"/>
    <property type="match status" value="1"/>
</dbReference>
<evidence type="ECO:0000256" key="2">
    <source>
        <dbReference type="ARBA" id="ARBA00022723"/>
    </source>
</evidence>
<organism evidence="5 6">
    <name type="scientific">Mucilaginibacter antarcticus</name>
    <dbReference type="NCBI Taxonomy" id="1855725"/>
    <lineage>
        <taxon>Bacteria</taxon>
        <taxon>Pseudomonadati</taxon>
        <taxon>Bacteroidota</taxon>
        <taxon>Sphingobacteriia</taxon>
        <taxon>Sphingobacteriales</taxon>
        <taxon>Sphingobacteriaceae</taxon>
        <taxon>Mucilaginibacter</taxon>
    </lineage>
</organism>
<dbReference type="CDD" id="cd13539">
    <property type="entry name" value="PBP2_AvModA"/>
    <property type="match status" value="1"/>
</dbReference>
<dbReference type="PANTHER" id="PTHR30632:SF14">
    <property type="entry name" value="TUNGSTATE_MOLYBDATE_CHROMATE-BINDING PROTEIN MODA"/>
    <property type="match status" value="1"/>
</dbReference>
<comment type="similarity">
    <text evidence="1">Belongs to the bacterial solute-binding protein ModA family.</text>
</comment>
<keyword evidence="3 4" id="KW-0732">Signal</keyword>
<evidence type="ECO:0000256" key="4">
    <source>
        <dbReference type="SAM" id="SignalP"/>
    </source>
</evidence>
<dbReference type="Gene3D" id="3.40.190.10">
    <property type="entry name" value="Periplasmic binding protein-like II"/>
    <property type="match status" value="2"/>
</dbReference>
<protein>
    <submittedName>
        <fullName evidence="5">Molybdate ABC transporter substrate-binding protein</fullName>
    </submittedName>
</protein>
<keyword evidence="6" id="KW-1185">Reference proteome</keyword>
<feature type="chain" id="PRO_5046166066" evidence="4">
    <location>
        <begin position="30"/>
        <end position="258"/>
    </location>
</feature>
<evidence type="ECO:0000313" key="6">
    <source>
        <dbReference type="Proteomes" id="UP001597601"/>
    </source>
</evidence>
<evidence type="ECO:0000256" key="1">
    <source>
        <dbReference type="ARBA" id="ARBA00009175"/>
    </source>
</evidence>
<dbReference type="EMBL" id="JBHUON010000002">
    <property type="protein sequence ID" value="MFD2863488.1"/>
    <property type="molecule type" value="Genomic_DNA"/>
</dbReference>
<gene>
    <name evidence="5" type="primary">modA</name>
    <name evidence="5" type="ORF">ACFSYC_02205</name>
</gene>
<dbReference type="Pfam" id="PF13531">
    <property type="entry name" value="SBP_bac_11"/>
    <property type="match status" value="1"/>
</dbReference>